<proteinExistence type="predicted"/>
<feature type="transmembrane region" description="Helical" evidence="6">
    <location>
        <begin position="194"/>
        <end position="216"/>
    </location>
</feature>
<feature type="transmembrane region" description="Helical" evidence="6">
    <location>
        <begin position="76"/>
        <end position="96"/>
    </location>
</feature>
<feature type="transmembrane region" description="Helical" evidence="6">
    <location>
        <begin position="131"/>
        <end position="152"/>
    </location>
</feature>
<evidence type="ECO:0000259" key="7">
    <source>
        <dbReference type="PROSITE" id="PS50850"/>
    </source>
</evidence>
<dbReference type="CDD" id="cd06174">
    <property type="entry name" value="MFS"/>
    <property type="match status" value="1"/>
</dbReference>
<feature type="transmembrane region" description="Helical" evidence="6">
    <location>
        <begin position="306"/>
        <end position="323"/>
    </location>
</feature>
<evidence type="ECO:0000256" key="2">
    <source>
        <dbReference type="ARBA" id="ARBA00022448"/>
    </source>
</evidence>
<dbReference type="InterPro" id="IPR036259">
    <property type="entry name" value="MFS_trans_sf"/>
</dbReference>
<reference evidence="8" key="2">
    <citation type="journal article" date="2021" name="PeerJ">
        <title>Extensive microbial diversity within the chicken gut microbiome revealed by metagenomics and culture.</title>
        <authorList>
            <person name="Gilroy R."/>
            <person name="Ravi A."/>
            <person name="Getino M."/>
            <person name="Pursley I."/>
            <person name="Horton D.L."/>
            <person name="Alikhan N.F."/>
            <person name="Baker D."/>
            <person name="Gharbi K."/>
            <person name="Hall N."/>
            <person name="Watson M."/>
            <person name="Adriaenssens E.M."/>
            <person name="Foster-Nyarko E."/>
            <person name="Jarju S."/>
            <person name="Secka A."/>
            <person name="Antonio M."/>
            <person name="Oren A."/>
            <person name="Chaudhuri R.R."/>
            <person name="La Ragione R."/>
            <person name="Hildebrand F."/>
            <person name="Pallen M.J."/>
        </authorList>
    </citation>
    <scope>NUCLEOTIDE SEQUENCE</scope>
    <source>
        <strain evidence="8">ChiSjej5B23-6657</strain>
    </source>
</reference>
<organism evidence="8 9">
    <name type="scientific">Candidatus Pullilachnospira gallistercoris</name>
    <dbReference type="NCBI Taxonomy" id="2840911"/>
    <lineage>
        <taxon>Bacteria</taxon>
        <taxon>Bacillati</taxon>
        <taxon>Bacillota</taxon>
        <taxon>Clostridia</taxon>
        <taxon>Lachnospirales</taxon>
        <taxon>Lachnospiraceae</taxon>
        <taxon>Lachnospiraceae incertae sedis</taxon>
        <taxon>Candidatus Pullilachnospira</taxon>
    </lineage>
</organism>
<comment type="caution">
    <text evidence="8">The sequence shown here is derived from an EMBL/GenBank/DDBJ whole genome shotgun (WGS) entry which is preliminary data.</text>
</comment>
<dbReference type="AlphaFoldDB" id="A0A9D1E9J6"/>
<feature type="transmembrane region" description="Helical" evidence="6">
    <location>
        <begin position="28"/>
        <end position="45"/>
    </location>
</feature>
<dbReference type="PANTHER" id="PTHR23508:SF10">
    <property type="entry name" value="CARBOXYLIC ACID TRANSPORTER PROTEIN HOMOLOG"/>
    <property type="match status" value="1"/>
</dbReference>
<keyword evidence="2" id="KW-0813">Transport</keyword>
<feature type="transmembrane region" description="Helical" evidence="6">
    <location>
        <begin position="362"/>
        <end position="381"/>
    </location>
</feature>
<comment type="subcellular location">
    <subcellularLocation>
        <location evidence="1">Cell membrane</location>
        <topology evidence="1">Multi-pass membrane protein</topology>
    </subcellularLocation>
</comment>
<dbReference type="InterPro" id="IPR011701">
    <property type="entry name" value="MFS"/>
</dbReference>
<feature type="transmembrane region" description="Helical" evidence="6">
    <location>
        <begin position="393"/>
        <end position="417"/>
    </location>
</feature>
<feature type="transmembrane region" description="Helical" evidence="6">
    <location>
        <begin position="108"/>
        <end position="125"/>
    </location>
</feature>
<keyword evidence="5 6" id="KW-0472">Membrane</keyword>
<evidence type="ECO:0000256" key="3">
    <source>
        <dbReference type="ARBA" id="ARBA00022692"/>
    </source>
</evidence>
<dbReference type="Proteomes" id="UP000823912">
    <property type="component" value="Unassembled WGS sequence"/>
</dbReference>
<evidence type="ECO:0000256" key="4">
    <source>
        <dbReference type="ARBA" id="ARBA00022989"/>
    </source>
</evidence>
<gene>
    <name evidence="8" type="ORF">IAA55_06425</name>
</gene>
<reference evidence="8" key="1">
    <citation type="submission" date="2020-10" db="EMBL/GenBank/DDBJ databases">
        <authorList>
            <person name="Gilroy R."/>
        </authorList>
    </citation>
    <scope>NUCLEOTIDE SEQUENCE</scope>
    <source>
        <strain evidence="8">ChiSjej5B23-6657</strain>
    </source>
</reference>
<accession>A0A9D1E9J6</accession>
<feature type="domain" description="Major facilitator superfamily (MFS) profile" evidence="7">
    <location>
        <begin position="35"/>
        <end position="450"/>
    </location>
</feature>
<dbReference type="PROSITE" id="PS50850">
    <property type="entry name" value="MFS"/>
    <property type="match status" value="1"/>
</dbReference>
<keyword evidence="3 6" id="KW-0812">Transmembrane</keyword>
<protein>
    <submittedName>
        <fullName evidence="8">MFS transporter</fullName>
    </submittedName>
</protein>
<feature type="transmembrane region" description="Helical" evidence="6">
    <location>
        <begin position="164"/>
        <end position="182"/>
    </location>
</feature>
<evidence type="ECO:0000256" key="5">
    <source>
        <dbReference type="ARBA" id="ARBA00023136"/>
    </source>
</evidence>
<evidence type="ECO:0000256" key="6">
    <source>
        <dbReference type="SAM" id="Phobius"/>
    </source>
</evidence>
<name>A0A9D1E9J6_9FIRM</name>
<dbReference type="PANTHER" id="PTHR23508">
    <property type="entry name" value="CARBOXYLIC ACID TRANSPORTER PROTEIN HOMOLOG"/>
    <property type="match status" value="1"/>
</dbReference>
<evidence type="ECO:0000313" key="8">
    <source>
        <dbReference type="EMBL" id="HIR70897.1"/>
    </source>
</evidence>
<dbReference type="GO" id="GO:0046943">
    <property type="term" value="F:carboxylic acid transmembrane transporter activity"/>
    <property type="evidence" value="ECO:0007669"/>
    <property type="project" value="TreeGrafter"/>
</dbReference>
<sequence>MSQTTSAKHEKHQRELSKWKQVAAKPTTAAYIVILVILVALVYIVDELTSNITSTVQSSVVNEFFVSNGVDFNTGLSNLSLMMMPAYVFYFILPFYKSLADKLGRKPFLVINTFGMAFAMFVIWISPNVYVYILGCLIIRFFIPNDMQVMYIMEAVPEKHRAKLCSITKACGYVGVASIPLLRQVMMQNDPTRWHEIFVVPVIMGVVVSILCIIFVKETPVFLNQRISYLENELAKEDQPVEAKKVEQQNKTGVFQAIRFIVTHKQLRYIAICAFIFACATAVTGYYESIMTTGGMATADVTKALFIFPLMNALFTMLGGFLTDRVGRKKSLATLSLISMAMLALFILSADMQMNPYLVGGFYGVFVGCFWSVSDLLFLMFPGESTPTKMRASVLGTLSLVLFAGGIVSTLLVSVAMRFVSSIGMLCMVICIPFMLISLLLVMFKVHETKGVNMDTVTGEEWE</sequence>
<dbReference type="Pfam" id="PF07690">
    <property type="entry name" value="MFS_1"/>
    <property type="match status" value="1"/>
</dbReference>
<evidence type="ECO:0000256" key="1">
    <source>
        <dbReference type="ARBA" id="ARBA00004651"/>
    </source>
</evidence>
<feature type="transmembrane region" description="Helical" evidence="6">
    <location>
        <begin position="332"/>
        <end position="350"/>
    </location>
</feature>
<feature type="transmembrane region" description="Helical" evidence="6">
    <location>
        <begin position="423"/>
        <end position="444"/>
    </location>
</feature>
<dbReference type="InterPro" id="IPR020846">
    <property type="entry name" value="MFS_dom"/>
</dbReference>
<keyword evidence="4 6" id="KW-1133">Transmembrane helix</keyword>
<dbReference type="GO" id="GO:0005886">
    <property type="term" value="C:plasma membrane"/>
    <property type="evidence" value="ECO:0007669"/>
    <property type="project" value="UniProtKB-SubCell"/>
</dbReference>
<feature type="transmembrane region" description="Helical" evidence="6">
    <location>
        <begin position="267"/>
        <end position="286"/>
    </location>
</feature>
<dbReference type="SUPFAM" id="SSF103473">
    <property type="entry name" value="MFS general substrate transporter"/>
    <property type="match status" value="1"/>
</dbReference>
<evidence type="ECO:0000313" key="9">
    <source>
        <dbReference type="Proteomes" id="UP000823912"/>
    </source>
</evidence>
<dbReference type="EMBL" id="DVHM01000101">
    <property type="protein sequence ID" value="HIR70897.1"/>
    <property type="molecule type" value="Genomic_DNA"/>
</dbReference>
<dbReference type="Gene3D" id="1.20.1250.20">
    <property type="entry name" value="MFS general substrate transporter like domains"/>
    <property type="match status" value="1"/>
</dbReference>